<evidence type="ECO:0000313" key="4">
    <source>
        <dbReference type="Proteomes" id="UP000002296"/>
    </source>
</evidence>
<reference evidence="3 4" key="1">
    <citation type="journal article" date="2005" name="Science">
        <title>The genome sequence of Trypanosoma cruzi, etiologic agent of Chagas disease.</title>
        <authorList>
            <person name="El-Sayed N.M."/>
            <person name="Myler P.J."/>
            <person name="Bartholomeu D.C."/>
            <person name="Nilsson D."/>
            <person name="Aggarwal G."/>
            <person name="Tran A.N."/>
            <person name="Ghedin E."/>
            <person name="Worthey E.A."/>
            <person name="Delcher A.L."/>
            <person name="Blandin G."/>
            <person name="Westenberger S.J."/>
            <person name="Caler E."/>
            <person name="Cerqueira G.C."/>
            <person name="Branche C."/>
            <person name="Haas B."/>
            <person name="Anupama A."/>
            <person name="Arner E."/>
            <person name="Aslund L."/>
            <person name="Attipoe P."/>
            <person name="Bontempi E."/>
            <person name="Bringaud F."/>
            <person name="Burton P."/>
            <person name="Cadag E."/>
            <person name="Campbell D.A."/>
            <person name="Carrington M."/>
            <person name="Crabtree J."/>
            <person name="Darban H."/>
            <person name="da Silveira J.F."/>
            <person name="de Jong P."/>
            <person name="Edwards K."/>
            <person name="Englund P.T."/>
            <person name="Fazelina G."/>
            <person name="Feldblyum T."/>
            <person name="Ferella M."/>
            <person name="Frasch A.C."/>
            <person name="Gull K."/>
            <person name="Horn D."/>
            <person name="Hou L."/>
            <person name="Huang Y."/>
            <person name="Kindlund E."/>
            <person name="Klingbeil M."/>
            <person name="Kluge S."/>
            <person name="Koo H."/>
            <person name="Lacerda D."/>
            <person name="Levin M.J."/>
            <person name="Lorenzi H."/>
            <person name="Louie T."/>
            <person name="Machado C.R."/>
            <person name="McCulloch R."/>
            <person name="McKenna A."/>
            <person name="Mizuno Y."/>
            <person name="Mottram J.C."/>
            <person name="Nelson S."/>
            <person name="Ochaya S."/>
            <person name="Osoegawa K."/>
            <person name="Pai G."/>
            <person name="Parsons M."/>
            <person name="Pentony M."/>
            <person name="Pettersson U."/>
            <person name="Pop M."/>
            <person name="Ramirez J.L."/>
            <person name="Rinta J."/>
            <person name="Robertson L."/>
            <person name="Salzberg S.L."/>
            <person name="Sanchez D.O."/>
            <person name="Seyler A."/>
            <person name="Sharma R."/>
            <person name="Shetty J."/>
            <person name="Simpson A.J."/>
            <person name="Sisk E."/>
            <person name="Tammi M.T."/>
            <person name="Tarleton R."/>
            <person name="Teixeira S."/>
            <person name="Van Aken S."/>
            <person name="Vogt C."/>
            <person name="Ward P.N."/>
            <person name="Wickstead B."/>
            <person name="Wortman J."/>
            <person name="White O."/>
            <person name="Fraser C.M."/>
            <person name="Stuart K.D."/>
            <person name="Andersson B."/>
        </authorList>
    </citation>
    <scope>NUCLEOTIDE SEQUENCE [LARGE SCALE GENOMIC DNA]</scope>
    <source>
        <strain evidence="3 4">CL Brener</strain>
    </source>
</reference>
<dbReference type="PaxDb" id="353153-Q4D2J8"/>
<feature type="signal peptide" evidence="1">
    <location>
        <begin position="1"/>
        <end position="19"/>
    </location>
</feature>
<evidence type="ECO:0000256" key="1">
    <source>
        <dbReference type="SAM" id="SignalP"/>
    </source>
</evidence>
<dbReference type="KEGG" id="tcr:509857.10"/>
<name>Q4D2J8_TRYCC</name>
<dbReference type="eggNOG" id="ENOG502S38C">
    <property type="taxonomic scope" value="Eukaryota"/>
</dbReference>
<feature type="domain" description="Swiss Army Knife RNA repair protein HAD" evidence="2">
    <location>
        <begin position="67"/>
        <end position="233"/>
    </location>
</feature>
<dbReference type="Proteomes" id="UP000002296">
    <property type="component" value="Unassembled WGS sequence"/>
</dbReference>
<dbReference type="InParanoid" id="Q4D2J8"/>
<evidence type="ECO:0000313" key="3">
    <source>
        <dbReference type="EMBL" id="EAN86745.1"/>
    </source>
</evidence>
<dbReference type="SUPFAM" id="SSF56784">
    <property type="entry name" value="HAD-like"/>
    <property type="match status" value="1"/>
</dbReference>
<organism evidence="3 4">
    <name type="scientific">Trypanosoma cruzi (strain CL Brener)</name>
    <dbReference type="NCBI Taxonomy" id="353153"/>
    <lineage>
        <taxon>Eukaryota</taxon>
        <taxon>Discoba</taxon>
        <taxon>Euglenozoa</taxon>
        <taxon>Kinetoplastea</taxon>
        <taxon>Metakinetoplastina</taxon>
        <taxon>Trypanosomatida</taxon>
        <taxon>Trypanosomatidae</taxon>
        <taxon>Trypanosoma</taxon>
        <taxon>Schizotrypanum</taxon>
    </lineage>
</organism>
<dbReference type="GeneID" id="3539049"/>
<dbReference type="EMBL" id="AAHK01001153">
    <property type="protein sequence ID" value="EAN86745.1"/>
    <property type="molecule type" value="Genomic_DNA"/>
</dbReference>
<gene>
    <name evidence="3" type="ORF">Tc00.1047053509857.10</name>
</gene>
<keyword evidence="1" id="KW-0732">Signal</keyword>
<dbReference type="OMA" id="FSHEGKE"/>
<proteinExistence type="predicted"/>
<sequence>MISRFFFFFVLFSLQTVSPAILCSVIYCTILPFFPQRILRTLAFCGVEVFVNMELHVFDFDGTIFYSPKPSARLKKTHGGNVYAKLMRPLQDNGLGWFQSLSTLSPPAVPKSPPIQDWYVTPVLRRLKELKQRQSDALATGASECVKIFVLTGRDEKFRSRIEELLTHAGLRDMMSAVFMKPHETYGTVKFKLETFYTLIARNRPDHVYYYEDRAEQGQQILDGIRMLSHAVHPNTPESFYVYSVILEETGTVCPFSQEEKNERGPCAPALRWWEETKRRASPDPLSSIAPFTFTVLLVDPILAARSECSLTANAEDTLLSQLRYEREAYEFASPSEEKKKVMSCGTRYRGK</sequence>
<dbReference type="Pfam" id="PF10307">
    <property type="entry name" value="HAD_SAK_1"/>
    <property type="match status" value="1"/>
</dbReference>
<dbReference type="RefSeq" id="XP_808596.1">
    <property type="nucleotide sequence ID" value="XM_803503.1"/>
</dbReference>
<feature type="chain" id="PRO_5004236372" description="Swiss Army Knife RNA repair protein HAD domain-containing protein" evidence="1">
    <location>
        <begin position="20"/>
        <end position="352"/>
    </location>
</feature>
<comment type="caution">
    <text evidence="3">The sequence shown here is derived from an EMBL/GenBank/DDBJ whole genome shotgun (WGS) entry which is preliminary data.</text>
</comment>
<keyword evidence="4" id="KW-1185">Reference proteome</keyword>
<protein>
    <recommendedName>
        <fullName evidence="2">Swiss Army Knife RNA repair protein HAD domain-containing protein</fullName>
    </recommendedName>
</protein>
<dbReference type="InterPro" id="IPR018812">
    <property type="entry name" value="SAK_HAD"/>
</dbReference>
<accession>Q4D2J8</accession>
<evidence type="ECO:0000259" key="2">
    <source>
        <dbReference type="Pfam" id="PF10307"/>
    </source>
</evidence>
<dbReference type="AlphaFoldDB" id="Q4D2J8"/>
<dbReference type="InterPro" id="IPR036412">
    <property type="entry name" value="HAD-like_sf"/>
</dbReference>